<dbReference type="Gene3D" id="1.10.760.10">
    <property type="entry name" value="Cytochrome c-like domain"/>
    <property type="match status" value="1"/>
</dbReference>
<dbReference type="CDD" id="cd00146">
    <property type="entry name" value="PKD"/>
    <property type="match status" value="1"/>
</dbReference>
<dbReference type="EMBL" id="JBHSJJ010000002">
    <property type="protein sequence ID" value="MFC4870865.1"/>
    <property type="molecule type" value="Genomic_DNA"/>
</dbReference>
<keyword evidence="10" id="KW-1185">Reference proteome</keyword>
<dbReference type="InterPro" id="IPR035986">
    <property type="entry name" value="PKD_dom_sf"/>
</dbReference>
<dbReference type="InterPro" id="IPR036909">
    <property type="entry name" value="Cyt_c-like_dom_sf"/>
</dbReference>
<evidence type="ECO:0000256" key="1">
    <source>
        <dbReference type="ARBA" id="ARBA00022448"/>
    </source>
</evidence>
<evidence type="ECO:0000313" key="9">
    <source>
        <dbReference type="EMBL" id="MFC4870865.1"/>
    </source>
</evidence>
<dbReference type="SUPFAM" id="SSF46626">
    <property type="entry name" value="Cytochrome c"/>
    <property type="match status" value="1"/>
</dbReference>
<dbReference type="InterPro" id="IPR011042">
    <property type="entry name" value="6-blade_b-propeller_TolB-like"/>
</dbReference>
<dbReference type="InterPro" id="IPR002324">
    <property type="entry name" value="Cyt_c_ID"/>
</dbReference>
<reference evidence="10" key="1">
    <citation type="journal article" date="2019" name="Int. J. Syst. Evol. Microbiol.">
        <title>The Global Catalogue of Microorganisms (GCM) 10K type strain sequencing project: providing services to taxonomists for standard genome sequencing and annotation.</title>
        <authorList>
            <consortium name="The Broad Institute Genomics Platform"/>
            <consortium name="The Broad Institute Genome Sequencing Center for Infectious Disease"/>
            <person name="Wu L."/>
            <person name="Ma J."/>
        </authorList>
    </citation>
    <scope>NUCLEOTIDE SEQUENCE [LARGE SCALE GENOMIC DNA]</scope>
    <source>
        <strain evidence="10">CGMCC 4.7466</strain>
    </source>
</reference>
<dbReference type="Pfam" id="PF07995">
    <property type="entry name" value="GSDH"/>
    <property type="match status" value="1"/>
</dbReference>
<dbReference type="PROSITE" id="PS50093">
    <property type="entry name" value="PKD"/>
    <property type="match status" value="1"/>
</dbReference>
<evidence type="ECO:0000256" key="6">
    <source>
        <dbReference type="PROSITE-ProRule" id="PRU00433"/>
    </source>
</evidence>
<dbReference type="InterPro" id="IPR012938">
    <property type="entry name" value="Glc/Sorbosone_DH"/>
</dbReference>
<gene>
    <name evidence="9" type="ORF">ACFPFU_04145</name>
</gene>
<dbReference type="InterPro" id="IPR022409">
    <property type="entry name" value="PKD/Chitinase_dom"/>
</dbReference>
<evidence type="ECO:0000256" key="3">
    <source>
        <dbReference type="ARBA" id="ARBA00022723"/>
    </source>
</evidence>
<dbReference type="PANTHER" id="PTHR19328:SF75">
    <property type="entry name" value="ALDOSE SUGAR DEHYDROGENASE YLII"/>
    <property type="match status" value="1"/>
</dbReference>
<dbReference type="CDD" id="cd04084">
    <property type="entry name" value="CBM6_xylanase-like"/>
    <property type="match status" value="1"/>
</dbReference>
<feature type="domain" description="Cytochrome c" evidence="8">
    <location>
        <begin position="624"/>
        <end position="716"/>
    </location>
</feature>
<dbReference type="Gene3D" id="2.60.120.260">
    <property type="entry name" value="Galactose-binding domain-like"/>
    <property type="match status" value="1"/>
</dbReference>
<dbReference type="InterPro" id="IPR013783">
    <property type="entry name" value="Ig-like_fold"/>
</dbReference>
<dbReference type="InterPro" id="IPR011041">
    <property type="entry name" value="Quinoprot_gluc/sorb_DH_b-prop"/>
</dbReference>
<protein>
    <submittedName>
        <fullName evidence="9">PQQ-dependent sugar dehydrogenase</fullName>
    </submittedName>
</protein>
<dbReference type="SUPFAM" id="SSF49299">
    <property type="entry name" value="PKD domain"/>
    <property type="match status" value="1"/>
</dbReference>
<name>A0ABV9SWT1_9BACT</name>
<dbReference type="Proteomes" id="UP001595818">
    <property type="component" value="Unassembled WGS sequence"/>
</dbReference>
<dbReference type="Pfam" id="PF18911">
    <property type="entry name" value="PKD_4"/>
    <property type="match status" value="1"/>
</dbReference>
<keyword evidence="1" id="KW-0813">Transport</keyword>
<evidence type="ECO:0000256" key="5">
    <source>
        <dbReference type="ARBA" id="ARBA00023004"/>
    </source>
</evidence>
<accession>A0ABV9SWT1</accession>
<sequence>MRKYWIIIIVAIVAAGGFYLTSQLRGKGESDQAFDPSRLQKTELAAGLDEPMELAVLPDLNILFIERKGAIRLFFPQTEELKTIAELEVFHDLEDGLLGLALDPDYKDNHFIYLFYSPPGDKPIQRVSRFVFKETELDKASENILIEIPTQREECCHSAGSLAFGPDGTLYIAVGDNTNPHNPGYYNSIDERPGREYWDAQRTAANTDDLRGKILRIKPLPEGGYSIPEGNLFPADGSGGRPEIYAMGCRNPYRITVDQKNNYLYWGDVGQNTEDNPARGPISYDEFHRATGPGFFGWPYFAGDNEPYADFDFATEEIGPFFDPLRPVNDSPNNTGRRELPPAQGALIWYSYDSSEVFPHLGTGGKSPIIGPVYYSDLVGQTKGKQPVQLHEYFDGKLFIAEWMRDWVNVVSFHEDGTIREIEPFMAEEQFNHPIDLELGSDGALYVLEYGTFWFSKNQDSRLSKIEYVYGNRPPVAKIKVDKTAGAAPLTVRLSAEDAYDPDQGDELKFLWTLSSGKFTSEKINYTFDQPGEYEVLLTVEDKEGFKSQAVTSILVGNEPAAISMTSPGNTSFYWPGEPFEYQIEVEDAEDGSLASGSISPSSVAVRQSYYKNHAMLKRSMENTDEVSGNTAFFGGYELINQNDCKACHHIQEKSVGPTYMEIAERYPNDDASVALLSGKIIKGGSGNWGETAMSAHPQLREEEASEMVKYILSLAEDSRERVSPKGAFTPSKTDSGSYLISAAYEDQGSGEIGPLMATKDFVIRNHRMPAVSCDSFEGVAVFNEETVRFTADGAYIKFENIDLTGLKEISYTYFSRLEGVLECRIESTTGKTLSTFVYDPEANKSIQADASKPNDFTESGKFPLEDLSGVHDVYFVFKDKSGEVGMWNGFELAHIHFHK</sequence>
<evidence type="ECO:0000313" key="10">
    <source>
        <dbReference type="Proteomes" id="UP001595818"/>
    </source>
</evidence>
<comment type="caution">
    <text evidence="9">The sequence shown here is derived from an EMBL/GenBank/DDBJ whole genome shotgun (WGS) entry which is preliminary data.</text>
</comment>
<dbReference type="PROSITE" id="PS51007">
    <property type="entry name" value="CYTC"/>
    <property type="match status" value="1"/>
</dbReference>
<dbReference type="Pfam" id="PF00034">
    <property type="entry name" value="Cytochrom_C"/>
    <property type="match status" value="1"/>
</dbReference>
<keyword evidence="3 6" id="KW-0479">Metal-binding</keyword>
<dbReference type="InterPro" id="IPR009056">
    <property type="entry name" value="Cyt_c-like_dom"/>
</dbReference>
<dbReference type="Gene3D" id="2.60.40.10">
    <property type="entry name" value="Immunoglobulins"/>
    <property type="match status" value="1"/>
</dbReference>
<dbReference type="PANTHER" id="PTHR19328">
    <property type="entry name" value="HEDGEHOG-INTERACTING PROTEIN"/>
    <property type="match status" value="1"/>
</dbReference>
<dbReference type="RefSeq" id="WP_377061805.1">
    <property type="nucleotide sequence ID" value="NZ_JBHSJJ010000002.1"/>
</dbReference>
<dbReference type="SUPFAM" id="SSF50952">
    <property type="entry name" value="Soluble quinoprotein glucose dehydrogenase"/>
    <property type="match status" value="1"/>
</dbReference>
<evidence type="ECO:0000259" key="7">
    <source>
        <dbReference type="PROSITE" id="PS50093"/>
    </source>
</evidence>
<keyword evidence="5 6" id="KW-0408">Iron</keyword>
<proteinExistence type="predicted"/>
<dbReference type="SMART" id="SM00089">
    <property type="entry name" value="PKD"/>
    <property type="match status" value="1"/>
</dbReference>
<evidence type="ECO:0000259" key="8">
    <source>
        <dbReference type="PROSITE" id="PS51007"/>
    </source>
</evidence>
<evidence type="ECO:0000256" key="2">
    <source>
        <dbReference type="ARBA" id="ARBA00022617"/>
    </source>
</evidence>
<feature type="domain" description="PKD" evidence="7">
    <location>
        <begin position="475"/>
        <end position="556"/>
    </location>
</feature>
<evidence type="ECO:0000256" key="4">
    <source>
        <dbReference type="ARBA" id="ARBA00022982"/>
    </source>
</evidence>
<dbReference type="PRINTS" id="PR00606">
    <property type="entry name" value="CYTCHROMECID"/>
</dbReference>
<keyword evidence="4" id="KW-0249">Electron transport</keyword>
<organism evidence="9 10">
    <name type="scientific">Negadavirga shengliensis</name>
    <dbReference type="NCBI Taxonomy" id="1389218"/>
    <lineage>
        <taxon>Bacteria</taxon>
        <taxon>Pseudomonadati</taxon>
        <taxon>Bacteroidota</taxon>
        <taxon>Cytophagia</taxon>
        <taxon>Cytophagales</taxon>
        <taxon>Cyclobacteriaceae</taxon>
        <taxon>Negadavirga</taxon>
    </lineage>
</organism>
<dbReference type="InterPro" id="IPR000601">
    <property type="entry name" value="PKD_dom"/>
</dbReference>
<dbReference type="Gene3D" id="2.120.10.30">
    <property type="entry name" value="TolB, C-terminal domain"/>
    <property type="match status" value="1"/>
</dbReference>
<keyword evidence="2 6" id="KW-0349">Heme</keyword>